<organism evidence="1 2">
    <name type="scientific">Parelaphostrongylus tenuis</name>
    <name type="common">Meningeal worm</name>
    <dbReference type="NCBI Taxonomy" id="148309"/>
    <lineage>
        <taxon>Eukaryota</taxon>
        <taxon>Metazoa</taxon>
        <taxon>Ecdysozoa</taxon>
        <taxon>Nematoda</taxon>
        <taxon>Chromadorea</taxon>
        <taxon>Rhabditida</taxon>
        <taxon>Rhabditina</taxon>
        <taxon>Rhabditomorpha</taxon>
        <taxon>Strongyloidea</taxon>
        <taxon>Metastrongylidae</taxon>
        <taxon>Parelaphostrongylus</taxon>
    </lineage>
</organism>
<keyword evidence="2" id="KW-1185">Reference proteome</keyword>
<evidence type="ECO:0000313" key="1">
    <source>
        <dbReference type="EMBL" id="KAJ1373862.1"/>
    </source>
</evidence>
<comment type="caution">
    <text evidence="1">The sequence shown here is derived from an EMBL/GenBank/DDBJ whole genome shotgun (WGS) entry which is preliminary data.</text>
</comment>
<accession>A0AAD5RCJ8</accession>
<name>A0AAD5RCJ8_PARTN</name>
<sequence>MVYSTAAGVQAWVPNIASTREGVKGFITRLVMQTVLNVLESQARSVLLPGPVFSAILSQLTVTITYEPMECKKVIFYIVEEADIVLYCAHLRNADEEITGGWSLKVRHPDSYPTL</sequence>
<proteinExistence type="predicted"/>
<dbReference type="Proteomes" id="UP001196413">
    <property type="component" value="Unassembled WGS sequence"/>
</dbReference>
<protein>
    <submittedName>
        <fullName evidence="1">Uncharacterized protein</fullName>
    </submittedName>
</protein>
<dbReference type="EMBL" id="JAHQIW010007360">
    <property type="protein sequence ID" value="KAJ1373862.1"/>
    <property type="molecule type" value="Genomic_DNA"/>
</dbReference>
<gene>
    <name evidence="1" type="ORF">KIN20_036391</name>
</gene>
<reference evidence="1" key="1">
    <citation type="submission" date="2021-06" db="EMBL/GenBank/DDBJ databases">
        <title>Parelaphostrongylus tenuis whole genome reference sequence.</title>
        <authorList>
            <person name="Garwood T.J."/>
            <person name="Larsen P.A."/>
            <person name="Fountain-Jones N.M."/>
            <person name="Garbe J.R."/>
            <person name="Macchietto M.G."/>
            <person name="Kania S.A."/>
            <person name="Gerhold R.W."/>
            <person name="Richards J.E."/>
            <person name="Wolf T.M."/>
        </authorList>
    </citation>
    <scope>NUCLEOTIDE SEQUENCE</scope>
    <source>
        <strain evidence="1">MNPRO001-30</strain>
        <tissue evidence="1">Meninges</tissue>
    </source>
</reference>
<evidence type="ECO:0000313" key="2">
    <source>
        <dbReference type="Proteomes" id="UP001196413"/>
    </source>
</evidence>
<dbReference type="AlphaFoldDB" id="A0AAD5RCJ8"/>